<dbReference type="PANTHER" id="PTHR47327">
    <property type="entry name" value="FI18240P1-RELATED"/>
    <property type="match status" value="1"/>
</dbReference>
<dbReference type="SUPFAM" id="SSF57414">
    <property type="entry name" value="Hairpin loop containing domain-like"/>
    <property type="match status" value="1"/>
</dbReference>
<evidence type="ECO:0000259" key="2">
    <source>
        <dbReference type="PROSITE" id="PS51034"/>
    </source>
</evidence>
<dbReference type="InterPro" id="IPR003609">
    <property type="entry name" value="Pan_app"/>
</dbReference>
<dbReference type="EMBL" id="OC934562">
    <property type="protein sequence ID" value="CAD7660265.1"/>
    <property type="molecule type" value="Genomic_DNA"/>
</dbReference>
<proteinExistence type="predicted"/>
<sequence>ERPEALISSQFPVFTIYAQKICLKDKSKSCTQGWAFERVNGFELKRMGKKSVKVMSRLECMQLCLNERDFECRSVNFDTIGHECSLSDMDRHTVNINDDGKIRNYGPSNPTMSYMENNCIQGIDSIKDCKEKCLNSQFRCHSFDFSDNICRISHLDKNSLTHIENPYIKVVGTTTYELLMCYNVTISCRSREMVTRVRTSRLFNGKIYAKNKPNKCVNDITNSLEFDIKMKYNNDECDVKQSSPGHFTNDIVIQHHDMVVTTKDLALGVYCKFNLYNDSMSFLDLTIDG</sequence>
<feature type="non-terminal residue" evidence="3">
    <location>
        <position position="1"/>
    </location>
</feature>
<organism evidence="3">
    <name type="scientific">Oppiella nova</name>
    <dbReference type="NCBI Taxonomy" id="334625"/>
    <lineage>
        <taxon>Eukaryota</taxon>
        <taxon>Metazoa</taxon>
        <taxon>Ecdysozoa</taxon>
        <taxon>Arthropoda</taxon>
        <taxon>Chelicerata</taxon>
        <taxon>Arachnida</taxon>
        <taxon>Acari</taxon>
        <taxon>Acariformes</taxon>
        <taxon>Sarcoptiformes</taxon>
        <taxon>Oribatida</taxon>
        <taxon>Brachypylina</taxon>
        <taxon>Oppioidea</taxon>
        <taxon>Oppiidae</taxon>
        <taxon>Oppiella</taxon>
    </lineage>
</organism>
<dbReference type="PANTHER" id="PTHR47327:SF2">
    <property type="entry name" value="FI18240P1-RELATED"/>
    <property type="match status" value="1"/>
</dbReference>
<dbReference type="Pfam" id="PF25057">
    <property type="entry name" value="CUT_N"/>
    <property type="match status" value="1"/>
</dbReference>
<dbReference type="InterPro" id="IPR056953">
    <property type="entry name" value="CUT_N"/>
</dbReference>
<dbReference type="InterPro" id="IPR052774">
    <property type="entry name" value="Celegans_DevNeuronal_Protein"/>
</dbReference>
<protein>
    <submittedName>
        <fullName evidence="3">Uncharacterized protein</fullName>
    </submittedName>
</protein>
<keyword evidence="4" id="KW-1185">Reference proteome</keyword>
<dbReference type="Pfam" id="PF00024">
    <property type="entry name" value="PAN_1"/>
    <property type="match status" value="2"/>
</dbReference>
<feature type="domain" description="ZP" evidence="2">
    <location>
        <begin position="187"/>
        <end position="289"/>
    </location>
</feature>
<evidence type="ECO:0000313" key="4">
    <source>
        <dbReference type="Proteomes" id="UP000728032"/>
    </source>
</evidence>
<dbReference type="GO" id="GO:0009653">
    <property type="term" value="P:anatomical structure morphogenesis"/>
    <property type="evidence" value="ECO:0007669"/>
    <property type="project" value="TreeGrafter"/>
</dbReference>
<feature type="domain" description="Apple" evidence="1">
    <location>
        <begin position="30"/>
        <end position="119"/>
    </location>
</feature>
<dbReference type="Gene3D" id="3.50.4.10">
    <property type="entry name" value="Hepatocyte Growth Factor"/>
    <property type="match status" value="1"/>
</dbReference>
<name>A0A7R9MHJ6_9ACAR</name>
<dbReference type="CDD" id="cd01099">
    <property type="entry name" value="PAN_AP_HGF"/>
    <property type="match status" value="1"/>
</dbReference>
<accession>A0A7R9MHJ6</accession>
<dbReference type="SMART" id="SM00473">
    <property type="entry name" value="PAN_AP"/>
    <property type="match status" value="2"/>
</dbReference>
<dbReference type="OrthoDB" id="5867217at2759"/>
<evidence type="ECO:0000259" key="1">
    <source>
        <dbReference type="PROSITE" id="PS50948"/>
    </source>
</evidence>
<dbReference type="EMBL" id="CAJPVJ010019737">
    <property type="protein sequence ID" value="CAG2177403.1"/>
    <property type="molecule type" value="Genomic_DNA"/>
</dbReference>
<gene>
    <name evidence="3" type="ORF">ONB1V03_LOCUS16835</name>
</gene>
<evidence type="ECO:0000313" key="3">
    <source>
        <dbReference type="EMBL" id="CAD7660265.1"/>
    </source>
</evidence>
<dbReference type="InterPro" id="IPR001507">
    <property type="entry name" value="ZP_dom"/>
</dbReference>
<dbReference type="Proteomes" id="UP000728032">
    <property type="component" value="Unassembled WGS sequence"/>
</dbReference>
<dbReference type="PROSITE" id="PS51034">
    <property type="entry name" value="ZP_2"/>
    <property type="match status" value="1"/>
</dbReference>
<reference evidence="3" key="1">
    <citation type="submission" date="2020-11" db="EMBL/GenBank/DDBJ databases">
        <authorList>
            <person name="Tran Van P."/>
        </authorList>
    </citation>
    <scope>NUCLEOTIDE SEQUENCE</scope>
</reference>
<dbReference type="PROSITE" id="PS50948">
    <property type="entry name" value="PAN"/>
    <property type="match status" value="1"/>
</dbReference>
<dbReference type="AlphaFoldDB" id="A0A7R9MHJ6"/>